<dbReference type="SMART" id="SM00304">
    <property type="entry name" value="HAMP"/>
    <property type="match status" value="1"/>
</dbReference>
<dbReference type="InterPro" id="IPR003660">
    <property type="entry name" value="HAMP_dom"/>
</dbReference>
<evidence type="ECO:0000313" key="7">
    <source>
        <dbReference type="EMBL" id="GHD62725.1"/>
    </source>
</evidence>
<dbReference type="EMBL" id="BMZS01000015">
    <property type="protein sequence ID" value="GHD62725.1"/>
    <property type="molecule type" value="Genomic_DNA"/>
</dbReference>
<dbReference type="Pfam" id="PF00015">
    <property type="entry name" value="MCPsignal"/>
    <property type="match status" value="1"/>
</dbReference>
<keyword evidence="4" id="KW-0472">Membrane</keyword>
<keyword evidence="4" id="KW-1133">Transmembrane helix</keyword>
<reference evidence="7" key="1">
    <citation type="journal article" date="2014" name="Int. J. Syst. Evol. Microbiol.">
        <title>Complete genome sequence of Corynebacterium casei LMG S-19264T (=DSM 44701T), isolated from a smear-ripened cheese.</title>
        <authorList>
            <consortium name="US DOE Joint Genome Institute (JGI-PGF)"/>
            <person name="Walter F."/>
            <person name="Albersmeier A."/>
            <person name="Kalinowski J."/>
            <person name="Ruckert C."/>
        </authorList>
    </citation>
    <scope>NUCLEOTIDE SEQUENCE</scope>
    <source>
        <strain evidence="7">KCTC 42651</strain>
    </source>
</reference>
<dbReference type="PANTHER" id="PTHR32089:SF112">
    <property type="entry name" value="LYSOZYME-LIKE PROTEIN-RELATED"/>
    <property type="match status" value="1"/>
</dbReference>
<dbReference type="GO" id="GO:0016020">
    <property type="term" value="C:membrane"/>
    <property type="evidence" value="ECO:0007669"/>
    <property type="project" value="InterPro"/>
</dbReference>
<dbReference type="PROSITE" id="PS50111">
    <property type="entry name" value="CHEMOTAXIS_TRANSDUC_2"/>
    <property type="match status" value="1"/>
</dbReference>
<evidence type="ECO:0000259" key="6">
    <source>
        <dbReference type="PROSITE" id="PS50885"/>
    </source>
</evidence>
<dbReference type="PROSITE" id="PS50885">
    <property type="entry name" value="HAMP"/>
    <property type="match status" value="1"/>
</dbReference>
<dbReference type="InterPro" id="IPR004089">
    <property type="entry name" value="MCPsignal_dom"/>
</dbReference>
<evidence type="ECO:0000259" key="5">
    <source>
        <dbReference type="PROSITE" id="PS50111"/>
    </source>
</evidence>
<accession>A0A918XXH1</accession>
<keyword evidence="1 3" id="KW-0807">Transducer</keyword>
<feature type="transmembrane region" description="Helical" evidence="4">
    <location>
        <begin position="182"/>
        <end position="209"/>
    </location>
</feature>
<dbReference type="Proteomes" id="UP000630353">
    <property type="component" value="Unassembled WGS sequence"/>
</dbReference>
<keyword evidence="8" id="KW-1185">Reference proteome</keyword>
<comment type="caution">
    <text evidence="7">The sequence shown here is derived from an EMBL/GenBank/DDBJ whole genome shotgun (WGS) entry which is preliminary data.</text>
</comment>
<evidence type="ECO:0000256" key="2">
    <source>
        <dbReference type="ARBA" id="ARBA00029447"/>
    </source>
</evidence>
<gene>
    <name evidence="7" type="ORF">GCM10017083_51890</name>
</gene>
<dbReference type="Gene3D" id="1.10.8.500">
    <property type="entry name" value="HAMP domain in histidine kinase"/>
    <property type="match status" value="1"/>
</dbReference>
<dbReference type="Gene3D" id="1.10.287.950">
    <property type="entry name" value="Methyl-accepting chemotaxis protein"/>
    <property type="match status" value="1"/>
</dbReference>
<evidence type="ECO:0000313" key="8">
    <source>
        <dbReference type="Proteomes" id="UP000630353"/>
    </source>
</evidence>
<proteinExistence type="inferred from homology"/>
<keyword evidence="4" id="KW-0812">Transmembrane</keyword>
<evidence type="ECO:0000256" key="1">
    <source>
        <dbReference type="ARBA" id="ARBA00023224"/>
    </source>
</evidence>
<sequence length="560" mass="58930">MSWLNNLPIPRKLLTAFAAIVVVIVAGGLVTAVEIRQLENEAQRTISVAETNRVLNDVSVAVSDQVLAVRGLLLSGDRRNITRYQEAGTRFDRAAADAEARLTGTEGAASLERLVAHVRTWQRDVAERQIALMRKPLTVDEARVIEANGAGTDFLESAGTEIQALLQLGSRSLQSSRGAMDLAFTLTLVAAAVSALVAVAIAVGSWLALGRSIGLPVAGLTTVMGRLTEGHLDEAVPGTERGDELGRMAKAVEVFRDGIAENRRLTEEQQRAAAEKLKRAEEVAGLIARFQSDSGEMLAKLTEQAARMRDTAGQMSEIAEETERQSTSVASAATEAGANVQNVAAATEELTASIQDISRQTQKASRDAAEAAAATNRASGVMTSLSGSALKIGEVVKLITDIAEQTNLLALNATIEAARAGEAGKGFAVVASEVKALATQTAKATEEISTQIASIQEETDRAVREIADVGRMVQGVEEVSTAIAAAMEQQTAATQDISSNVNHAAHGTDVVVTNIQGVNSAAEESGRQAGEVQAVANDMAGESDRMRTTVQSFLERIQAA</sequence>
<dbReference type="Pfam" id="PF00672">
    <property type="entry name" value="HAMP"/>
    <property type="match status" value="1"/>
</dbReference>
<evidence type="ECO:0000256" key="3">
    <source>
        <dbReference type="PROSITE-ProRule" id="PRU00284"/>
    </source>
</evidence>
<protein>
    <submittedName>
        <fullName evidence="7">Chemotaxis protein</fullName>
    </submittedName>
</protein>
<dbReference type="GO" id="GO:0007165">
    <property type="term" value="P:signal transduction"/>
    <property type="evidence" value="ECO:0007669"/>
    <property type="project" value="UniProtKB-KW"/>
</dbReference>
<name>A0A918XXH1_9PROT</name>
<dbReference type="AlphaFoldDB" id="A0A918XXH1"/>
<dbReference type="RefSeq" id="WP_189995249.1">
    <property type="nucleotide sequence ID" value="NZ_BMZS01000015.1"/>
</dbReference>
<evidence type="ECO:0000256" key="4">
    <source>
        <dbReference type="SAM" id="Phobius"/>
    </source>
</evidence>
<dbReference type="SUPFAM" id="SSF58104">
    <property type="entry name" value="Methyl-accepting chemotaxis protein (MCP) signaling domain"/>
    <property type="match status" value="1"/>
</dbReference>
<feature type="domain" description="HAMP" evidence="6">
    <location>
        <begin position="211"/>
        <end position="264"/>
    </location>
</feature>
<comment type="similarity">
    <text evidence="2">Belongs to the methyl-accepting chemotaxis (MCP) protein family.</text>
</comment>
<dbReference type="SMART" id="SM00283">
    <property type="entry name" value="MA"/>
    <property type="match status" value="1"/>
</dbReference>
<dbReference type="PANTHER" id="PTHR32089">
    <property type="entry name" value="METHYL-ACCEPTING CHEMOTAXIS PROTEIN MCPB"/>
    <property type="match status" value="1"/>
</dbReference>
<feature type="domain" description="Methyl-accepting transducer" evidence="5">
    <location>
        <begin position="304"/>
        <end position="540"/>
    </location>
</feature>
<organism evidence="7 8">
    <name type="scientific">Thalassobaculum fulvum</name>
    <dbReference type="NCBI Taxonomy" id="1633335"/>
    <lineage>
        <taxon>Bacteria</taxon>
        <taxon>Pseudomonadati</taxon>
        <taxon>Pseudomonadota</taxon>
        <taxon>Alphaproteobacteria</taxon>
        <taxon>Rhodospirillales</taxon>
        <taxon>Thalassobaculaceae</taxon>
        <taxon>Thalassobaculum</taxon>
    </lineage>
</organism>
<reference evidence="7" key="2">
    <citation type="submission" date="2020-09" db="EMBL/GenBank/DDBJ databases">
        <authorList>
            <person name="Sun Q."/>
            <person name="Kim S."/>
        </authorList>
    </citation>
    <scope>NUCLEOTIDE SEQUENCE</scope>
    <source>
        <strain evidence="7">KCTC 42651</strain>
    </source>
</reference>